<evidence type="ECO:0000256" key="2">
    <source>
        <dbReference type="ARBA" id="ARBA00022676"/>
    </source>
</evidence>
<comment type="similarity">
    <text evidence="1 4">Belongs to the UDP-glycosyltransferase family.</text>
</comment>
<dbReference type="InterPro" id="IPR035595">
    <property type="entry name" value="UDP_glycos_trans_CS"/>
</dbReference>
<dbReference type="SUPFAM" id="SSF53756">
    <property type="entry name" value="UDP-Glycosyltransferase/glycogen phosphorylase"/>
    <property type="match status" value="1"/>
</dbReference>
<dbReference type="EnsemblPlants" id="Kaladp0001s0313.1.v1.1">
    <property type="protein sequence ID" value="Kaladp0001s0313.1.v1.1.CDS.1"/>
    <property type="gene ID" value="Kaladp0001s0313.v1.1"/>
</dbReference>
<keyword evidence="8" id="KW-1185">Reference proteome</keyword>
<keyword evidence="6" id="KW-0812">Transmembrane</keyword>
<dbReference type="PANTHER" id="PTHR48048">
    <property type="entry name" value="GLYCOSYLTRANSFERASE"/>
    <property type="match status" value="1"/>
</dbReference>
<evidence type="ECO:0000256" key="1">
    <source>
        <dbReference type="ARBA" id="ARBA00009995"/>
    </source>
</evidence>
<dbReference type="OMA" id="FPTIHKQ"/>
<protein>
    <recommendedName>
        <fullName evidence="5">Glycosyltransferase</fullName>
        <ecNumber evidence="5">2.4.1.-</ecNumber>
    </recommendedName>
</protein>
<dbReference type="AlphaFoldDB" id="A0A7N0RB47"/>
<dbReference type="Gene3D" id="3.40.50.2000">
    <property type="entry name" value="Glycogen Phosphorylase B"/>
    <property type="match status" value="2"/>
</dbReference>
<keyword evidence="3 4" id="KW-0808">Transferase</keyword>
<evidence type="ECO:0000313" key="8">
    <source>
        <dbReference type="Proteomes" id="UP000594263"/>
    </source>
</evidence>
<dbReference type="InterPro" id="IPR050481">
    <property type="entry name" value="UDP-glycosyltransf_plant"/>
</dbReference>
<feature type="transmembrane region" description="Helical" evidence="6">
    <location>
        <begin position="136"/>
        <end position="153"/>
    </location>
</feature>
<dbReference type="InterPro" id="IPR002213">
    <property type="entry name" value="UDP_glucos_trans"/>
</dbReference>
<keyword evidence="2 4" id="KW-0328">Glycosyltransferase</keyword>
<dbReference type="EC" id="2.4.1.-" evidence="5"/>
<keyword evidence="6" id="KW-0472">Membrane</keyword>
<dbReference type="Pfam" id="PF00201">
    <property type="entry name" value="UDPGT"/>
    <property type="match status" value="1"/>
</dbReference>
<dbReference type="GO" id="GO:0035251">
    <property type="term" value="F:UDP-glucosyltransferase activity"/>
    <property type="evidence" value="ECO:0007669"/>
    <property type="project" value="InterPro"/>
</dbReference>
<evidence type="ECO:0000256" key="6">
    <source>
        <dbReference type="SAM" id="Phobius"/>
    </source>
</evidence>
<evidence type="ECO:0000256" key="3">
    <source>
        <dbReference type="ARBA" id="ARBA00022679"/>
    </source>
</evidence>
<proteinExistence type="inferred from homology"/>
<name>A0A7N0RB47_KALFE</name>
<dbReference type="FunFam" id="3.40.50.2000:FF:000020">
    <property type="entry name" value="Glycosyltransferase"/>
    <property type="match status" value="1"/>
</dbReference>
<evidence type="ECO:0000256" key="5">
    <source>
        <dbReference type="RuleBase" id="RU362057"/>
    </source>
</evidence>
<accession>A0A7N0RB47</accession>
<dbReference type="Proteomes" id="UP000594263">
    <property type="component" value="Unplaced"/>
</dbReference>
<keyword evidence="6" id="KW-1133">Transmembrane helix</keyword>
<dbReference type="PANTHER" id="PTHR48048:SF20">
    <property type="entry name" value="GLYCOSYLTRANSFERASE"/>
    <property type="match status" value="1"/>
</dbReference>
<organism evidence="7 8">
    <name type="scientific">Kalanchoe fedtschenkoi</name>
    <name type="common">Lavender scallops</name>
    <name type="synonym">South American air plant</name>
    <dbReference type="NCBI Taxonomy" id="63787"/>
    <lineage>
        <taxon>Eukaryota</taxon>
        <taxon>Viridiplantae</taxon>
        <taxon>Streptophyta</taxon>
        <taxon>Embryophyta</taxon>
        <taxon>Tracheophyta</taxon>
        <taxon>Spermatophyta</taxon>
        <taxon>Magnoliopsida</taxon>
        <taxon>eudicotyledons</taxon>
        <taxon>Gunneridae</taxon>
        <taxon>Pentapetalae</taxon>
        <taxon>Saxifragales</taxon>
        <taxon>Crassulaceae</taxon>
        <taxon>Kalanchoe</taxon>
    </lineage>
</organism>
<dbReference type="PROSITE" id="PS00375">
    <property type="entry name" value="UDPGT"/>
    <property type="match status" value="1"/>
</dbReference>
<dbReference type="FunFam" id="3.40.50.2000:FF:000095">
    <property type="entry name" value="Glycosyltransferase"/>
    <property type="match status" value="1"/>
</dbReference>
<sequence length="473" mass="51966">MAEAGNTVVLYPAPGIGHVVSMVELGKLILRRSPDKTLSVTILLTTGLLDSASLSAYILRVSQSNPSITFVRFPYTKPTSAPISPVAIQFDFIERNAVHVRTALTSITQPAKIHAFVIDFFCPSALPIARQLNLDTFYFFTSGTAVLGMYLYFPTIHRMGFEKSFRELTTTFLDFPGLPPIRASHVPQPLLDSEDPAYAYTIICCEQMAKASGIVVNTFEGFEPDAEKALADGAYLPDTATPPVYYIGPLIADPNEQKSEERVDEETGRVFSWLDQQKDQSVVFLCFGSRGVFSAAQLREMAAGLENSGVRFLWVVKNPERTMTDFDLEALFPAGFLSRTENRGLVVKSWAPQVDILRHTAVGGFVTHCGWNSVLEAVAAGVPMVAWPLYAEQFVNRAVMVESMEMAIGIEEDENGFVSAGELEKKVKELMGSEKGRALRERSLRMKEMSSAALADSGSSTAALMKLLEVWNG</sequence>
<dbReference type="CDD" id="cd03784">
    <property type="entry name" value="GT1_Gtf-like"/>
    <property type="match status" value="1"/>
</dbReference>
<evidence type="ECO:0000313" key="7">
    <source>
        <dbReference type="EnsemblPlants" id="Kaladp0001s0313.1.v1.1.CDS.1"/>
    </source>
</evidence>
<reference evidence="7" key="1">
    <citation type="submission" date="2021-01" db="UniProtKB">
        <authorList>
            <consortium name="EnsemblPlants"/>
        </authorList>
    </citation>
    <scope>IDENTIFICATION</scope>
</reference>
<dbReference type="Gramene" id="Kaladp0001s0313.1.v1.1">
    <property type="protein sequence ID" value="Kaladp0001s0313.1.v1.1.CDS.1"/>
    <property type="gene ID" value="Kaladp0001s0313.v1.1"/>
</dbReference>
<evidence type="ECO:0000256" key="4">
    <source>
        <dbReference type="RuleBase" id="RU003718"/>
    </source>
</evidence>